<protein>
    <submittedName>
        <fullName evidence="1">Uncharacterized protein</fullName>
    </submittedName>
</protein>
<accession>A0A376P5S6</accession>
<gene>
    <name evidence="1" type="ORF">NCTC11341_04927</name>
</gene>
<name>A0A376P5S6_ECOLX</name>
<sequence>MKMFFAIENNMNGALVIPKLMLIKFVAEKIGYFTG</sequence>
<evidence type="ECO:0000313" key="1">
    <source>
        <dbReference type="EMBL" id="STH73224.1"/>
    </source>
</evidence>
<dbReference type="AlphaFoldDB" id="A0A376P5S6"/>
<evidence type="ECO:0000313" key="2">
    <source>
        <dbReference type="Proteomes" id="UP000254428"/>
    </source>
</evidence>
<reference evidence="1 2" key="1">
    <citation type="submission" date="2018-06" db="EMBL/GenBank/DDBJ databases">
        <authorList>
            <consortium name="Pathogen Informatics"/>
            <person name="Doyle S."/>
        </authorList>
    </citation>
    <scope>NUCLEOTIDE SEQUENCE [LARGE SCALE GENOMIC DNA]</scope>
    <source>
        <strain evidence="1 2">NCTC11341</strain>
    </source>
</reference>
<organism evidence="1 2">
    <name type="scientific">Escherichia coli</name>
    <dbReference type="NCBI Taxonomy" id="562"/>
    <lineage>
        <taxon>Bacteria</taxon>
        <taxon>Pseudomonadati</taxon>
        <taxon>Pseudomonadota</taxon>
        <taxon>Gammaproteobacteria</taxon>
        <taxon>Enterobacterales</taxon>
        <taxon>Enterobacteriaceae</taxon>
        <taxon>Escherichia</taxon>
    </lineage>
</organism>
<dbReference type="Proteomes" id="UP000254428">
    <property type="component" value="Unassembled WGS sequence"/>
</dbReference>
<proteinExistence type="predicted"/>
<dbReference type="EMBL" id="UGBT01000002">
    <property type="protein sequence ID" value="STH73224.1"/>
    <property type="molecule type" value="Genomic_DNA"/>
</dbReference>